<evidence type="ECO:0000256" key="1">
    <source>
        <dbReference type="SAM" id="MobiDB-lite"/>
    </source>
</evidence>
<organism evidence="2 3">
    <name type="scientific">Panicum virgatum</name>
    <name type="common">Blackwell switchgrass</name>
    <dbReference type="NCBI Taxonomy" id="38727"/>
    <lineage>
        <taxon>Eukaryota</taxon>
        <taxon>Viridiplantae</taxon>
        <taxon>Streptophyta</taxon>
        <taxon>Embryophyta</taxon>
        <taxon>Tracheophyta</taxon>
        <taxon>Spermatophyta</taxon>
        <taxon>Magnoliopsida</taxon>
        <taxon>Liliopsida</taxon>
        <taxon>Poales</taxon>
        <taxon>Poaceae</taxon>
        <taxon>PACMAD clade</taxon>
        <taxon>Panicoideae</taxon>
        <taxon>Panicodae</taxon>
        <taxon>Paniceae</taxon>
        <taxon>Panicinae</taxon>
        <taxon>Panicum</taxon>
        <taxon>Panicum sect. Hiantes</taxon>
    </lineage>
</organism>
<accession>A0A8T0X9I8</accession>
<dbReference type="EMBL" id="CM029037">
    <property type="protein sequence ID" value="KAG2655657.1"/>
    <property type="molecule type" value="Genomic_DNA"/>
</dbReference>
<gene>
    <name evidence="2" type="ORF">PVAP13_1KG028900</name>
</gene>
<keyword evidence="3" id="KW-1185">Reference proteome</keyword>
<evidence type="ECO:0000313" key="3">
    <source>
        <dbReference type="Proteomes" id="UP000823388"/>
    </source>
</evidence>
<sequence>MQGGHGYGAYGYGAVGGYVYDAGAYAPAGGYYPDGGYPSAPAYDEALAAPGRWAHDIPAPPGGLELEPSEACPKNYVVFDQTSAHSRVMFHPSLARKLGAPPESSYGGAGACTADADDDGCSRVRPEEDPEEIDALLSLSSEDDAASTARSAGSGRDDGSSADSACSSGAGGKKKARIKKMMRALKGIVPGAKQKDAPAALDEAVWYLRSLKVEAAKKLGARGSGS</sequence>
<dbReference type="OrthoDB" id="681925at2759"/>
<feature type="compositionally biased region" description="Low complexity" evidence="1">
    <location>
        <begin position="135"/>
        <end position="154"/>
    </location>
</feature>
<dbReference type="AlphaFoldDB" id="A0A8T0X9I8"/>
<reference evidence="2" key="1">
    <citation type="submission" date="2020-05" db="EMBL/GenBank/DDBJ databases">
        <title>WGS assembly of Panicum virgatum.</title>
        <authorList>
            <person name="Lovell J.T."/>
            <person name="Jenkins J."/>
            <person name="Shu S."/>
            <person name="Juenger T.E."/>
            <person name="Schmutz J."/>
        </authorList>
    </citation>
    <scope>NUCLEOTIDE SEQUENCE</scope>
    <source>
        <strain evidence="2">AP13</strain>
    </source>
</reference>
<proteinExistence type="predicted"/>
<protein>
    <recommendedName>
        <fullName evidence="4">BHLH domain-containing protein</fullName>
    </recommendedName>
</protein>
<dbReference type="PANTHER" id="PTHR36066">
    <property type="entry name" value="TRANSCRIPTION FACTOR BHLH145"/>
    <property type="match status" value="1"/>
</dbReference>
<evidence type="ECO:0008006" key="4">
    <source>
        <dbReference type="Google" id="ProtNLM"/>
    </source>
</evidence>
<dbReference type="InterPro" id="IPR037546">
    <property type="entry name" value="SAC51-like"/>
</dbReference>
<dbReference type="Proteomes" id="UP000823388">
    <property type="component" value="Chromosome 1K"/>
</dbReference>
<name>A0A8T0X9I8_PANVG</name>
<dbReference type="PANTHER" id="PTHR36066:SF11">
    <property type="entry name" value="TRANSCRIPTION FACTOR BHLH144"/>
    <property type="match status" value="1"/>
</dbReference>
<comment type="caution">
    <text evidence="2">The sequence shown here is derived from an EMBL/GenBank/DDBJ whole genome shotgun (WGS) entry which is preliminary data.</text>
</comment>
<evidence type="ECO:0000313" key="2">
    <source>
        <dbReference type="EMBL" id="KAG2655657.1"/>
    </source>
</evidence>
<feature type="region of interest" description="Disordered" evidence="1">
    <location>
        <begin position="100"/>
        <end position="177"/>
    </location>
</feature>
<dbReference type="Pfam" id="PF23173">
    <property type="entry name" value="bHLH_SAC51"/>
    <property type="match status" value="1"/>
</dbReference>